<organism evidence="1">
    <name type="scientific">Vibrio parahaemolyticus</name>
    <dbReference type="NCBI Taxonomy" id="670"/>
    <lineage>
        <taxon>Bacteria</taxon>
        <taxon>Pseudomonadati</taxon>
        <taxon>Pseudomonadota</taxon>
        <taxon>Gammaproteobacteria</taxon>
        <taxon>Vibrionales</taxon>
        <taxon>Vibrionaceae</taxon>
        <taxon>Vibrio</taxon>
    </lineage>
</organism>
<proteinExistence type="predicted"/>
<geneLocation type="plasmid" evidence="2">
    <name>pVPE61b</name>
</geneLocation>
<dbReference type="EMBL" id="AP014861">
    <property type="protein sequence ID" value="BAX57031.1"/>
    <property type="molecule type" value="Genomic_DNA"/>
</dbReference>
<sequence length="58" mass="6547">MCKKLEALRAYVAKHLGVESARYNDGEDDYVSSITLSSERQDANHSYSKSLNINQNII</sequence>
<evidence type="ECO:0000313" key="1">
    <source>
        <dbReference type="EMBL" id="BAX56769.1"/>
    </source>
</evidence>
<evidence type="ECO:0000313" key="2">
    <source>
        <dbReference type="EMBL" id="BAX57031.1"/>
    </source>
</evidence>
<dbReference type="AlphaFoldDB" id="A0A1Y1BEK3"/>
<keyword evidence="1" id="KW-0614">Plasmid</keyword>
<protein>
    <submittedName>
        <fullName evidence="1">Uncharacterized protein</fullName>
    </submittedName>
</protein>
<geneLocation type="plasmid" evidence="1">
    <name>pVP2HP</name>
</geneLocation>
<dbReference type="RefSeq" id="WP_017449254.1">
    <property type="nucleotide sequence ID" value="NZ_AP014859.1"/>
</dbReference>
<name>A0A1Y1BEK3_VIBPH</name>
<dbReference type="EMBL" id="AP014859">
    <property type="protein sequence ID" value="BAX56769.1"/>
    <property type="molecule type" value="Genomic_DNA"/>
</dbReference>
<reference evidence="1" key="1">
    <citation type="journal article" date="2017" name="Infect. Genet. Evol.">
        <title>Plasmid dynamics in Vibrio parahaemolyticus strains related to shrimp Acute Hepatopancreatic Necrosis Syndrome (AHPNS).</title>
        <authorList>
            <person name="Theethakaew C."/>
            <person name="Nakamura S."/>
            <person name="Motooka D."/>
            <person name="Matsuda S."/>
            <person name="Kodama T."/>
            <person name="Chonsin K."/>
            <person name="Suthienkul O."/>
            <person name="Iida T."/>
        </authorList>
    </citation>
    <scope>NUCLEOTIDE SEQUENCE</scope>
    <source>
        <strain evidence="1">VPE61</strain>
        <plasmid evidence="1">pVP2HP</plasmid>
        <plasmid evidence="2">pVPE61b</plasmid>
    </source>
</reference>
<accession>A0A1Y1BEK3</accession>